<dbReference type="Gene3D" id="2.30.38.10">
    <property type="entry name" value="Luciferase, Domain 3"/>
    <property type="match status" value="1"/>
</dbReference>
<name>A0A1Q9BU01_SYMMI</name>
<evidence type="ECO:0000313" key="2">
    <source>
        <dbReference type="Proteomes" id="UP000186817"/>
    </source>
</evidence>
<organism evidence="1 2">
    <name type="scientific">Symbiodinium microadriaticum</name>
    <name type="common">Dinoflagellate</name>
    <name type="synonym">Zooxanthella microadriatica</name>
    <dbReference type="NCBI Taxonomy" id="2951"/>
    <lineage>
        <taxon>Eukaryota</taxon>
        <taxon>Sar</taxon>
        <taxon>Alveolata</taxon>
        <taxon>Dinophyceae</taxon>
        <taxon>Suessiales</taxon>
        <taxon>Symbiodiniaceae</taxon>
        <taxon>Symbiodinium</taxon>
    </lineage>
</organism>
<reference evidence="1 2" key="1">
    <citation type="submission" date="2016-02" db="EMBL/GenBank/DDBJ databases">
        <title>Genome analysis of coral dinoflagellate symbionts highlights evolutionary adaptations to a symbiotic lifestyle.</title>
        <authorList>
            <person name="Aranda M."/>
            <person name="Li Y."/>
            <person name="Liew Y.J."/>
            <person name="Baumgarten S."/>
            <person name="Simakov O."/>
            <person name="Wilson M."/>
            <person name="Piel J."/>
            <person name="Ashoor H."/>
            <person name="Bougouffa S."/>
            <person name="Bajic V.B."/>
            <person name="Ryu T."/>
            <person name="Ravasi T."/>
            <person name="Bayer T."/>
            <person name="Micklem G."/>
            <person name="Kim H."/>
            <person name="Bhak J."/>
            <person name="Lajeunesse T.C."/>
            <person name="Voolstra C.R."/>
        </authorList>
    </citation>
    <scope>NUCLEOTIDE SEQUENCE [LARGE SCALE GENOMIC DNA]</scope>
    <source>
        <strain evidence="1 2">CCMP2467</strain>
    </source>
</reference>
<protein>
    <submittedName>
        <fullName evidence="1">Fatty acyl-CoA synthetase A</fullName>
    </submittedName>
</protein>
<dbReference type="Proteomes" id="UP000186817">
    <property type="component" value="Unassembled WGS sequence"/>
</dbReference>
<sequence length="80" mass="9123">MWAPVEDVPDMGYLRTDQVHKIGSKTIPCCGRGEICLKGLNIFQGYYKMPDKTAEALRALTTLCFSNVTYSTWQQIKRSF</sequence>
<dbReference type="AlphaFoldDB" id="A0A1Q9BU01"/>
<dbReference type="OrthoDB" id="1700726at2759"/>
<comment type="caution">
    <text evidence="1">The sequence shown here is derived from an EMBL/GenBank/DDBJ whole genome shotgun (WGS) entry which is preliminary data.</text>
</comment>
<accession>A0A1Q9BU01</accession>
<gene>
    <name evidence="1" type="primary">fcsA</name>
    <name evidence="1" type="ORF">AK812_SmicGene46401</name>
</gene>
<evidence type="ECO:0000313" key="1">
    <source>
        <dbReference type="EMBL" id="OLP74145.1"/>
    </source>
</evidence>
<dbReference type="EMBL" id="LSRX01004196">
    <property type="protein sequence ID" value="OLP74145.1"/>
    <property type="molecule type" value="Genomic_DNA"/>
</dbReference>
<keyword evidence="2" id="KW-1185">Reference proteome</keyword>
<dbReference type="SUPFAM" id="SSF56801">
    <property type="entry name" value="Acetyl-CoA synthetase-like"/>
    <property type="match status" value="1"/>
</dbReference>
<proteinExistence type="predicted"/>